<dbReference type="EMBL" id="MU864928">
    <property type="protein sequence ID" value="KAK4467104.1"/>
    <property type="molecule type" value="Genomic_DNA"/>
</dbReference>
<dbReference type="PANTHER" id="PTHR14614:SF104">
    <property type="entry name" value="N-METHYLTRANSFERASE, PUTATIVE (AFU_ORTHOLOGUE AFUA_1G17750)-RELATED"/>
    <property type="match status" value="1"/>
</dbReference>
<keyword evidence="2" id="KW-1185">Reference proteome</keyword>
<reference evidence="1" key="2">
    <citation type="submission" date="2023-06" db="EMBL/GenBank/DDBJ databases">
        <authorList>
            <consortium name="Lawrence Berkeley National Laboratory"/>
            <person name="Mondo S.J."/>
            <person name="Hensen N."/>
            <person name="Bonometti L."/>
            <person name="Westerberg I."/>
            <person name="Brannstrom I.O."/>
            <person name="Guillou S."/>
            <person name="Cros-Aarteil S."/>
            <person name="Calhoun S."/>
            <person name="Haridas S."/>
            <person name="Kuo A."/>
            <person name="Pangilinan J."/>
            <person name="Riley R."/>
            <person name="Labutti K."/>
            <person name="Andreopoulos B."/>
            <person name="Lipzen A."/>
            <person name="Chen C."/>
            <person name="Yanf M."/>
            <person name="Daum C."/>
            <person name="Ng V."/>
            <person name="Clum A."/>
            <person name="Steindorff A."/>
            <person name="Ohm R."/>
            <person name="Martin F."/>
            <person name="Silar P."/>
            <person name="Natvig D."/>
            <person name="Lalanne C."/>
            <person name="Gautier V."/>
            <person name="Ament-Velasquez S.L."/>
            <person name="Kruys A."/>
            <person name="Hutchinson M.I."/>
            <person name="Powell A.J."/>
            <person name="Barry K."/>
            <person name="Miller A.N."/>
            <person name="Grigoriev I.V."/>
            <person name="Debuchy R."/>
            <person name="Gladieux P."/>
            <person name="Thoren M.H."/>
            <person name="Johannesson H."/>
        </authorList>
    </citation>
    <scope>NUCLEOTIDE SEQUENCE</scope>
    <source>
        <strain evidence="1">PSN324</strain>
    </source>
</reference>
<gene>
    <name evidence="1" type="ORF">QBC42DRAFT_247010</name>
</gene>
<dbReference type="AlphaFoldDB" id="A0AAV9I1U7"/>
<comment type="caution">
    <text evidence="1">The sequence shown here is derived from an EMBL/GenBank/DDBJ whole genome shotgun (WGS) entry which is preliminary data.</text>
</comment>
<dbReference type="GO" id="GO:0008757">
    <property type="term" value="F:S-adenosylmethionine-dependent methyltransferase activity"/>
    <property type="evidence" value="ECO:0007669"/>
    <property type="project" value="UniProtKB-ARBA"/>
</dbReference>
<dbReference type="Gene3D" id="3.40.50.150">
    <property type="entry name" value="Vaccinia Virus protein VP39"/>
    <property type="match status" value="1"/>
</dbReference>
<dbReference type="InterPro" id="IPR019410">
    <property type="entry name" value="Methyltransf_16"/>
</dbReference>
<sequence>MALTSRLSLTGPDVSEPEDFLSSSLGIIFPNDVTNLHGNADHGLLYTSPHLPKPLEFSLAQVSEEADRKLFSHYLWNSSLLLAELIESSTLGLNPAERHDFSVSALSTIELGAGTALPSVMGGLLGAKRVVVTDYPSPPVIVTLRENVNSLIKSENSPSERFAVEEVKVGGHCWGEFDNELAKGFKNQFDRVYAADCLWMPWQHDNLRRSVAWFLKESEEARAWIVGAFHTGREKVALFFDEEKLMEVGLEVETIWERDCDGVDREWDADREVEDISARKRWLVVGVLKRLRDEKEVRESKDKAR</sequence>
<dbReference type="PANTHER" id="PTHR14614">
    <property type="entry name" value="HEPATOCELLULAR CARCINOMA-ASSOCIATED ANTIGEN"/>
    <property type="match status" value="1"/>
</dbReference>
<evidence type="ECO:0000313" key="1">
    <source>
        <dbReference type="EMBL" id="KAK4467104.1"/>
    </source>
</evidence>
<dbReference type="GO" id="GO:0005737">
    <property type="term" value="C:cytoplasm"/>
    <property type="evidence" value="ECO:0007669"/>
    <property type="project" value="TreeGrafter"/>
</dbReference>
<reference evidence="1" key="1">
    <citation type="journal article" date="2023" name="Mol. Phylogenet. Evol.">
        <title>Genome-scale phylogeny and comparative genomics of the fungal order Sordariales.</title>
        <authorList>
            <person name="Hensen N."/>
            <person name="Bonometti L."/>
            <person name="Westerberg I."/>
            <person name="Brannstrom I.O."/>
            <person name="Guillou S."/>
            <person name="Cros-Aarteil S."/>
            <person name="Calhoun S."/>
            <person name="Haridas S."/>
            <person name="Kuo A."/>
            <person name="Mondo S."/>
            <person name="Pangilinan J."/>
            <person name="Riley R."/>
            <person name="LaButti K."/>
            <person name="Andreopoulos B."/>
            <person name="Lipzen A."/>
            <person name="Chen C."/>
            <person name="Yan M."/>
            <person name="Daum C."/>
            <person name="Ng V."/>
            <person name="Clum A."/>
            <person name="Steindorff A."/>
            <person name="Ohm R.A."/>
            <person name="Martin F."/>
            <person name="Silar P."/>
            <person name="Natvig D.O."/>
            <person name="Lalanne C."/>
            <person name="Gautier V."/>
            <person name="Ament-Velasquez S.L."/>
            <person name="Kruys A."/>
            <person name="Hutchinson M.I."/>
            <person name="Powell A.J."/>
            <person name="Barry K."/>
            <person name="Miller A.N."/>
            <person name="Grigoriev I.V."/>
            <person name="Debuchy R."/>
            <person name="Gladieux P."/>
            <person name="Hiltunen Thoren M."/>
            <person name="Johannesson H."/>
        </authorList>
    </citation>
    <scope>NUCLEOTIDE SEQUENCE</scope>
    <source>
        <strain evidence="1">PSN324</strain>
    </source>
</reference>
<dbReference type="Pfam" id="PF10294">
    <property type="entry name" value="Methyltransf_16"/>
    <property type="match status" value="1"/>
</dbReference>
<dbReference type="InterPro" id="IPR029063">
    <property type="entry name" value="SAM-dependent_MTases_sf"/>
</dbReference>
<dbReference type="Proteomes" id="UP001321749">
    <property type="component" value="Unassembled WGS sequence"/>
</dbReference>
<evidence type="ECO:0000313" key="2">
    <source>
        <dbReference type="Proteomes" id="UP001321749"/>
    </source>
</evidence>
<evidence type="ECO:0008006" key="3">
    <source>
        <dbReference type="Google" id="ProtNLM"/>
    </source>
</evidence>
<proteinExistence type="predicted"/>
<name>A0AAV9I1U7_9PEZI</name>
<accession>A0AAV9I1U7</accession>
<protein>
    <recommendedName>
        <fullName evidence="3">Nicotinamide N-methyltransferase</fullName>
    </recommendedName>
</protein>
<organism evidence="1 2">
    <name type="scientific">Cladorrhinum samala</name>
    <dbReference type="NCBI Taxonomy" id="585594"/>
    <lineage>
        <taxon>Eukaryota</taxon>
        <taxon>Fungi</taxon>
        <taxon>Dikarya</taxon>
        <taxon>Ascomycota</taxon>
        <taxon>Pezizomycotina</taxon>
        <taxon>Sordariomycetes</taxon>
        <taxon>Sordariomycetidae</taxon>
        <taxon>Sordariales</taxon>
        <taxon>Podosporaceae</taxon>
        <taxon>Cladorrhinum</taxon>
    </lineage>
</organism>